<dbReference type="AlphaFoldDB" id="A0AA40BJM9"/>
<dbReference type="PROSITE" id="PS51891">
    <property type="entry name" value="CENP_V_GFA"/>
    <property type="match status" value="1"/>
</dbReference>
<dbReference type="PANTHER" id="PTHR33337">
    <property type="entry name" value="GFA DOMAIN-CONTAINING PROTEIN"/>
    <property type="match status" value="1"/>
</dbReference>
<dbReference type="InterPro" id="IPR011057">
    <property type="entry name" value="Mss4-like_sf"/>
</dbReference>
<comment type="similarity">
    <text evidence="1">Belongs to the Gfa family.</text>
</comment>
<dbReference type="PANTHER" id="PTHR33337:SF30">
    <property type="entry name" value="DUF636 DOMAIN PROTEIN (AFU_ORTHOLOGUE AFUA_1G03180)"/>
    <property type="match status" value="1"/>
</dbReference>
<evidence type="ECO:0000256" key="3">
    <source>
        <dbReference type="ARBA" id="ARBA00022833"/>
    </source>
</evidence>
<dbReference type="Gene3D" id="2.170.150.70">
    <property type="match status" value="1"/>
</dbReference>
<evidence type="ECO:0000256" key="2">
    <source>
        <dbReference type="ARBA" id="ARBA00022723"/>
    </source>
</evidence>
<dbReference type="SUPFAM" id="SSF51316">
    <property type="entry name" value="Mss4-like"/>
    <property type="match status" value="2"/>
</dbReference>
<protein>
    <submittedName>
        <fullName evidence="6">Mss4-like protein</fullName>
    </submittedName>
</protein>
<keyword evidence="3" id="KW-0862">Zinc</keyword>
<proteinExistence type="inferred from homology"/>
<comment type="caution">
    <text evidence="6">The sequence shown here is derived from an EMBL/GenBank/DDBJ whole genome shotgun (WGS) entry which is preliminary data.</text>
</comment>
<evidence type="ECO:0000256" key="1">
    <source>
        <dbReference type="ARBA" id="ARBA00005495"/>
    </source>
</evidence>
<keyword evidence="7" id="KW-1185">Reference proteome</keyword>
<dbReference type="EMBL" id="JAUKTV010000007">
    <property type="protein sequence ID" value="KAK0735377.1"/>
    <property type="molecule type" value="Genomic_DNA"/>
</dbReference>
<feature type="domain" description="CENP-V/GFA" evidence="5">
    <location>
        <begin position="13"/>
        <end position="129"/>
    </location>
</feature>
<sequence>MASANTTSDTITLTAQCHCRRLTFTSDPIPRSSLPLKGTNCHCNSCRHVTGSLRGSSDIVWPGPPPTNSDLLKKYAFSPRLNIFFCGHCSTTMFWEDNSTPGKTQHLVFTGVLNPVEQLKEGERLVQWEYHMFLEDTIDGGAVNWLSGLNGKGAEKPRRWLGWNEKSEEINREGYWPEDVKGLVGHGENLLDAEGDKENVLVKCHCGGVNLVLRAGEAQRDFKERQARGEKLPWFVDLESYKLLGSLDGCDDCRICSGVDLFAWTFAELKHISFADGKETLPTDTTTLKEAIGKDPRLGTLALYVSSEDVQRYACGRCSATVFYACDDRPDMVDIAAGLLHAPEGARAERVISWSWGGKLGFGTDMKGTWREHLAAMAEEETEQFRVARDFPKNFRRIVKEQGASAVPGGAGQV</sequence>
<evidence type="ECO:0000259" key="5">
    <source>
        <dbReference type="PROSITE" id="PS51891"/>
    </source>
</evidence>
<evidence type="ECO:0000313" key="7">
    <source>
        <dbReference type="Proteomes" id="UP001172159"/>
    </source>
</evidence>
<name>A0AA40BJM9_9PEZI</name>
<dbReference type="Proteomes" id="UP001172159">
    <property type="component" value="Unassembled WGS sequence"/>
</dbReference>
<evidence type="ECO:0000313" key="6">
    <source>
        <dbReference type="EMBL" id="KAK0735377.1"/>
    </source>
</evidence>
<keyword evidence="2" id="KW-0479">Metal-binding</keyword>
<dbReference type="Gene3D" id="3.90.1590.10">
    <property type="entry name" value="glutathione-dependent formaldehyde- activating enzyme (gfa)"/>
    <property type="match status" value="1"/>
</dbReference>
<organism evidence="6 7">
    <name type="scientific">Apiosordaria backusii</name>
    <dbReference type="NCBI Taxonomy" id="314023"/>
    <lineage>
        <taxon>Eukaryota</taxon>
        <taxon>Fungi</taxon>
        <taxon>Dikarya</taxon>
        <taxon>Ascomycota</taxon>
        <taxon>Pezizomycotina</taxon>
        <taxon>Sordariomycetes</taxon>
        <taxon>Sordariomycetidae</taxon>
        <taxon>Sordariales</taxon>
        <taxon>Lasiosphaeriaceae</taxon>
        <taxon>Apiosordaria</taxon>
    </lineage>
</organism>
<reference evidence="6" key="1">
    <citation type="submission" date="2023-06" db="EMBL/GenBank/DDBJ databases">
        <title>Genome-scale phylogeny and comparative genomics of the fungal order Sordariales.</title>
        <authorList>
            <consortium name="Lawrence Berkeley National Laboratory"/>
            <person name="Hensen N."/>
            <person name="Bonometti L."/>
            <person name="Westerberg I."/>
            <person name="Brannstrom I.O."/>
            <person name="Guillou S."/>
            <person name="Cros-Aarteil S."/>
            <person name="Calhoun S."/>
            <person name="Haridas S."/>
            <person name="Kuo A."/>
            <person name="Mondo S."/>
            <person name="Pangilinan J."/>
            <person name="Riley R."/>
            <person name="Labutti K."/>
            <person name="Andreopoulos B."/>
            <person name="Lipzen A."/>
            <person name="Chen C."/>
            <person name="Yanf M."/>
            <person name="Daum C."/>
            <person name="Ng V."/>
            <person name="Clum A."/>
            <person name="Steindorff A."/>
            <person name="Ohm R."/>
            <person name="Martin F."/>
            <person name="Silar P."/>
            <person name="Natvig D."/>
            <person name="Lalanne C."/>
            <person name="Gautier V."/>
            <person name="Ament-Velasquez S.L."/>
            <person name="Kruys A."/>
            <person name="Hutchinson M.I."/>
            <person name="Powell A.J."/>
            <person name="Barry K."/>
            <person name="Miller A.N."/>
            <person name="Grigoriev I.V."/>
            <person name="Debuchy R."/>
            <person name="Gladieux P."/>
            <person name="Thoren M.H."/>
            <person name="Johannesson H."/>
        </authorList>
    </citation>
    <scope>NUCLEOTIDE SEQUENCE</scope>
    <source>
        <strain evidence="6">CBS 540.89</strain>
    </source>
</reference>
<evidence type="ECO:0000256" key="4">
    <source>
        <dbReference type="ARBA" id="ARBA00023239"/>
    </source>
</evidence>
<gene>
    <name evidence="6" type="ORF">B0T21DRAFT_185104</name>
</gene>
<keyword evidence="4" id="KW-0456">Lyase</keyword>
<dbReference type="Pfam" id="PF04828">
    <property type="entry name" value="GFA"/>
    <property type="match status" value="1"/>
</dbReference>
<accession>A0AA40BJM9</accession>
<dbReference type="GO" id="GO:0046872">
    <property type="term" value="F:metal ion binding"/>
    <property type="evidence" value="ECO:0007669"/>
    <property type="project" value="UniProtKB-KW"/>
</dbReference>
<dbReference type="GO" id="GO:0016846">
    <property type="term" value="F:carbon-sulfur lyase activity"/>
    <property type="evidence" value="ECO:0007669"/>
    <property type="project" value="InterPro"/>
</dbReference>
<dbReference type="InterPro" id="IPR006913">
    <property type="entry name" value="CENP-V/GFA"/>
</dbReference>